<sequence>MLAILFIALLAALANPSKSENESQLAEYGTASPEDVARIYCAAKKCNGEREKLEKAKESKATKLRVAYLSCKNKCIHEVLKSEKKLKKAQKFFEKDYPKLVKERKLSDLKFEMEEEKMMHKREIDVEKQRHKEAIKDEEKRHKEAMKYATKKGKKQEKEKHKQAKKAEKEQHKENKVMEKQRHKDEKERLKQEKKDLKKKSQK</sequence>
<dbReference type="OrthoDB" id="5920183at2759"/>
<keyword evidence="2" id="KW-0732">Signal</keyword>
<comment type="caution">
    <text evidence="3">The sequence shown here is derived from an EMBL/GenBank/DDBJ whole genome shotgun (WGS) entry which is preliminary data.</text>
</comment>
<feature type="region of interest" description="Disordered" evidence="1">
    <location>
        <begin position="117"/>
        <end position="203"/>
    </location>
</feature>
<feature type="compositionally biased region" description="Basic and acidic residues" evidence="1">
    <location>
        <begin position="156"/>
        <end position="196"/>
    </location>
</feature>
<protein>
    <recommendedName>
        <fullName evidence="5">Stress response protein nst1</fullName>
    </recommendedName>
</protein>
<dbReference type="Proteomes" id="UP000054843">
    <property type="component" value="Unassembled WGS sequence"/>
</dbReference>
<gene>
    <name evidence="3" type="ORF">T10_4796</name>
</gene>
<feature type="signal peptide" evidence="2">
    <location>
        <begin position="1"/>
        <end position="19"/>
    </location>
</feature>
<evidence type="ECO:0008006" key="5">
    <source>
        <dbReference type="Google" id="ProtNLM"/>
    </source>
</evidence>
<dbReference type="AlphaFoldDB" id="A0A0V1MA08"/>
<proteinExistence type="predicted"/>
<evidence type="ECO:0000313" key="4">
    <source>
        <dbReference type="Proteomes" id="UP000054843"/>
    </source>
</evidence>
<accession>A0A0V1MA08</accession>
<dbReference type="EMBL" id="JYDO01000162">
    <property type="protein sequence ID" value="KRZ68533.1"/>
    <property type="molecule type" value="Genomic_DNA"/>
</dbReference>
<evidence type="ECO:0000256" key="1">
    <source>
        <dbReference type="SAM" id="MobiDB-lite"/>
    </source>
</evidence>
<reference evidence="3 4" key="1">
    <citation type="submission" date="2015-01" db="EMBL/GenBank/DDBJ databases">
        <title>Evolution of Trichinella species and genotypes.</title>
        <authorList>
            <person name="Korhonen P.K."/>
            <person name="Edoardo P."/>
            <person name="Giuseppe L.R."/>
            <person name="Gasser R.B."/>
        </authorList>
    </citation>
    <scope>NUCLEOTIDE SEQUENCE [LARGE SCALE GENOMIC DNA]</scope>
    <source>
        <strain evidence="3">ISS1980</strain>
    </source>
</reference>
<keyword evidence="4" id="KW-1185">Reference proteome</keyword>
<feature type="compositionally biased region" description="Basic and acidic residues" evidence="1">
    <location>
        <begin position="117"/>
        <end position="146"/>
    </location>
</feature>
<organism evidence="3 4">
    <name type="scientific">Trichinella papuae</name>
    <dbReference type="NCBI Taxonomy" id="268474"/>
    <lineage>
        <taxon>Eukaryota</taxon>
        <taxon>Metazoa</taxon>
        <taxon>Ecdysozoa</taxon>
        <taxon>Nematoda</taxon>
        <taxon>Enoplea</taxon>
        <taxon>Dorylaimia</taxon>
        <taxon>Trichinellida</taxon>
        <taxon>Trichinellidae</taxon>
        <taxon>Trichinella</taxon>
    </lineage>
</organism>
<name>A0A0V1MA08_9BILA</name>
<evidence type="ECO:0000313" key="3">
    <source>
        <dbReference type="EMBL" id="KRZ68533.1"/>
    </source>
</evidence>
<feature type="chain" id="PRO_5006882356" description="Stress response protein nst1" evidence="2">
    <location>
        <begin position="20"/>
        <end position="203"/>
    </location>
</feature>
<evidence type="ECO:0000256" key="2">
    <source>
        <dbReference type="SAM" id="SignalP"/>
    </source>
</evidence>